<dbReference type="Proteomes" id="UP001150603">
    <property type="component" value="Unassembled WGS sequence"/>
</dbReference>
<evidence type="ECO:0000313" key="1">
    <source>
        <dbReference type="EMBL" id="KAJ1943330.1"/>
    </source>
</evidence>
<evidence type="ECO:0000313" key="2">
    <source>
        <dbReference type="Proteomes" id="UP001150603"/>
    </source>
</evidence>
<dbReference type="EMBL" id="JANBPW010001733">
    <property type="protein sequence ID" value="KAJ1943330.1"/>
    <property type="molecule type" value="Genomic_DNA"/>
</dbReference>
<accession>A0ACC1J9P9</accession>
<gene>
    <name evidence="1" type="primary">SEC6</name>
    <name evidence="1" type="ORF">FBU59_002943</name>
</gene>
<protein>
    <submittedName>
        <fullName evidence="1">SNARE-binding exocyst subunit S6</fullName>
    </submittedName>
</protein>
<name>A0ACC1J9P9_9FUNG</name>
<keyword evidence="2" id="KW-1185">Reference proteome</keyword>
<proteinExistence type="predicted"/>
<reference evidence="1" key="1">
    <citation type="submission" date="2022-07" db="EMBL/GenBank/DDBJ databases">
        <title>Phylogenomic reconstructions and comparative analyses of Kickxellomycotina fungi.</title>
        <authorList>
            <person name="Reynolds N.K."/>
            <person name="Stajich J.E."/>
            <person name="Barry K."/>
            <person name="Grigoriev I.V."/>
            <person name="Crous P."/>
            <person name="Smith M.E."/>
        </authorList>
    </citation>
    <scope>NUCLEOTIDE SEQUENCE</scope>
    <source>
        <strain evidence="1">NRRL 5244</strain>
    </source>
</reference>
<comment type="caution">
    <text evidence="1">The sequence shown here is derived from an EMBL/GenBank/DDBJ whole genome shotgun (WGS) entry which is preliminary data.</text>
</comment>
<organism evidence="1 2">
    <name type="scientific">Linderina macrospora</name>
    <dbReference type="NCBI Taxonomy" id="4868"/>
    <lineage>
        <taxon>Eukaryota</taxon>
        <taxon>Fungi</taxon>
        <taxon>Fungi incertae sedis</taxon>
        <taxon>Zoopagomycota</taxon>
        <taxon>Kickxellomycotina</taxon>
        <taxon>Kickxellomycetes</taxon>
        <taxon>Kickxellales</taxon>
        <taxon>Kickxellaceae</taxon>
        <taxon>Linderina</taxon>
    </lineage>
</organism>
<sequence length="771" mass="88930">MTTLEESLGDKDVKQYAVQRLAKLLRHPDDLIYKADDVRRKLAQEKFLIDAQLNTDVRRQFDDVQEGLELLYSTKEQITRVKTDMQKVDQLCHDAQSYLTNFDRIQKISMVNRNFVRTDEFYRQFSEFHEQYTSVRHMLTDAQTNFDQADFNLLRLHYSLYKLEDFRNRAMGFSGASDADSQQTLSQMFGSLDALVAEFEEFLWHVASNMFELALRNRTNIIVQLLKVIEVEEAADRLQEKEREGAGLARRQSLLGNAKVLAQAHAPKTDRKVKHYKQKLLGLIHKFVSERINEFFEQEVQDFEGISEVTGFVVDELTFVSDAVAPGFPVSYYIFDVYVEEYHQAVVANTNRLAGGELDGGAILVLLRWVREYGSAMRRDLGIPREQLKPALLEGREDQLVQEYLDLVRSKVREWVVNLMRSETSTFVNRQDAPHISDAGTYVLEGSVILFEIINQQITLVVESQRAKLLCDLMAECNKIFQDMSKQWKDVIGAEKQKQIKDENVIEGLVDYAMALGNDSLRCVEQAETIREEIGSTLGRAHQERFRSELSQTMDIFMDIAEAATGALADIIFNDLQSVTTAFYTADWYHEDMVQLVIETFVDYDVDLRDRMDPYLYERLMQDLLSRLALAYVDAVSFKVRFYKTRTTERLKHETAQLAKYFRTRIDPEAVTRTLDIVNVVLSMIESAPAMFFLEFFSFKKQYPDLPLALVEDILSKRDDLDKAQMRSIVESLRQKTKGDTGSSLAKQRTLFSKLTHYSPLGGAQKSSSYL</sequence>